<name>A0ABQ4NEM1_9BACL</name>
<dbReference type="RefSeq" id="WP_213530956.1">
    <property type="nucleotide sequence ID" value="NZ_BOVJ01000180.1"/>
</dbReference>
<dbReference type="Proteomes" id="UP000680304">
    <property type="component" value="Unassembled WGS sequence"/>
</dbReference>
<keyword evidence="2" id="KW-1185">Reference proteome</keyword>
<evidence type="ECO:0000313" key="1">
    <source>
        <dbReference type="EMBL" id="GIQ66394.1"/>
    </source>
</evidence>
<evidence type="ECO:0000313" key="2">
    <source>
        <dbReference type="Proteomes" id="UP000680304"/>
    </source>
</evidence>
<protein>
    <submittedName>
        <fullName evidence="1">Uncharacterized protein</fullName>
    </submittedName>
</protein>
<dbReference type="EMBL" id="BOVJ01000180">
    <property type="protein sequence ID" value="GIQ66394.1"/>
    <property type="molecule type" value="Genomic_DNA"/>
</dbReference>
<organism evidence="1 2">
    <name type="scientific">Paenibacillus cisolokensis</name>
    <dbReference type="NCBI Taxonomy" id="1658519"/>
    <lineage>
        <taxon>Bacteria</taxon>
        <taxon>Bacillati</taxon>
        <taxon>Bacillota</taxon>
        <taxon>Bacilli</taxon>
        <taxon>Bacillales</taxon>
        <taxon>Paenibacillaceae</taxon>
        <taxon>Paenibacillus</taxon>
    </lineage>
</organism>
<reference evidence="1 2" key="1">
    <citation type="submission" date="2021-04" db="EMBL/GenBank/DDBJ databases">
        <title>Draft genome sequence of Paenibacillus cisolokensis, LC2-13A.</title>
        <authorList>
            <person name="Uke A."/>
            <person name="Chhe C."/>
            <person name="Baramee S."/>
            <person name="Kosugi A."/>
        </authorList>
    </citation>
    <scope>NUCLEOTIDE SEQUENCE [LARGE SCALE GENOMIC DNA]</scope>
    <source>
        <strain evidence="1 2">LC2-13A</strain>
    </source>
</reference>
<comment type="caution">
    <text evidence="1">The sequence shown here is derived from an EMBL/GenBank/DDBJ whole genome shotgun (WGS) entry which is preliminary data.</text>
</comment>
<proteinExistence type="predicted"/>
<sequence length="75" mass="8749">MKTNEYGREAQRRINDATMHLSPSNYYGLKVTAPKLPGLDRLHTELDRFLPGSETQVTSFPERTRQFDNMYTSRI</sequence>
<gene>
    <name evidence="1" type="ORF">PACILC2_49620</name>
</gene>
<accession>A0ABQ4NEM1</accession>